<protein>
    <submittedName>
        <fullName evidence="2">Putative membrane protein</fullName>
    </submittedName>
</protein>
<proteinExistence type="predicted"/>
<keyword evidence="3" id="KW-1185">Reference proteome</keyword>
<dbReference type="InterPro" id="IPR012427">
    <property type="entry name" value="DUF1622"/>
</dbReference>
<dbReference type="PANTHER" id="PTHR38468:SF1">
    <property type="entry name" value="SLL0939 PROTEIN"/>
    <property type="match status" value="1"/>
</dbReference>
<feature type="region of interest" description="Disordered" evidence="1">
    <location>
        <begin position="53"/>
        <end position="75"/>
    </location>
</feature>
<evidence type="ECO:0000313" key="3">
    <source>
        <dbReference type="Proteomes" id="UP000541810"/>
    </source>
</evidence>
<dbReference type="AlphaFoldDB" id="A0A7X0H8W1"/>
<sequence length="75" mass="8282">MDLGFYLLLSLEILLAADIIETLNAPDLEHIVVLGAIVLIRTVISVSLNWELTQERKQHTSPSSPPLAESVSETR</sequence>
<dbReference type="PANTHER" id="PTHR38468">
    <property type="entry name" value="SLL0939 PROTEIN"/>
    <property type="match status" value="1"/>
</dbReference>
<dbReference type="Proteomes" id="UP000541810">
    <property type="component" value="Unassembled WGS sequence"/>
</dbReference>
<dbReference type="Pfam" id="PF07784">
    <property type="entry name" value="DUF1622"/>
    <property type="match status" value="1"/>
</dbReference>
<organism evidence="2 3">
    <name type="scientific">Algisphaera agarilytica</name>
    <dbReference type="NCBI Taxonomy" id="1385975"/>
    <lineage>
        <taxon>Bacteria</taxon>
        <taxon>Pseudomonadati</taxon>
        <taxon>Planctomycetota</taxon>
        <taxon>Phycisphaerae</taxon>
        <taxon>Phycisphaerales</taxon>
        <taxon>Phycisphaeraceae</taxon>
        <taxon>Algisphaera</taxon>
    </lineage>
</organism>
<comment type="caution">
    <text evidence="2">The sequence shown here is derived from an EMBL/GenBank/DDBJ whole genome shotgun (WGS) entry which is preliminary data.</text>
</comment>
<dbReference type="EMBL" id="JACHGY010000001">
    <property type="protein sequence ID" value="MBB6431423.1"/>
    <property type="molecule type" value="Genomic_DNA"/>
</dbReference>
<reference evidence="2 3" key="1">
    <citation type="submission" date="2020-08" db="EMBL/GenBank/DDBJ databases">
        <title>Genomic Encyclopedia of Type Strains, Phase IV (KMG-IV): sequencing the most valuable type-strain genomes for metagenomic binning, comparative biology and taxonomic classification.</title>
        <authorList>
            <person name="Goeker M."/>
        </authorList>
    </citation>
    <scope>NUCLEOTIDE SEQUENCE [LARGE SCALE GENOMIC DNA]</scope>
    <source>
        <strain evidence="2 3">DSM 103725</strain>
    </source>
</reference>
<name>A0A7X0H8W1_9BACT</name>
<evidence type="ECO:0000313" key="2">
    <source>
        <dbReference type="EMBL" id="MBB6431423.1"/>
    </source>
</evidence>
<evidence type="ECO:0000256" key="1">
    <source>
        <dbReference type="SAM" id="MobiDB-lite"/>
    </source>
</evidence>
<accession>A0A7X0H8W1</accession>
<gene>
    <name evidence="2" type="ORF">HNQ40_003229</name>
</gene>